<feature type="region of interest" description="Disordered" evidence="1">
    <location>
        <begin position="14"/>
        <end position="50"/>
    </location>
</feature>
<evidence type="ECO:0000313" key="3">
    <source>
        <dbReference type="Proteomes" id="UP000268162"/>
    </source>
</evidence>
<keyword evidence="3" id="KW-1185">Reference proteome</keyword>
<gene>
    <name evidence="2" type="ORF">BJ085DRAFT_31469</name>
</gene>
<accession>A0A4P9ZX11</accession>
<proteinExistence type="predicted"/>
<dbReference type="Proteomes" id="UP000268162">
    <property type="component" value="Unassembled WGS sequence"/>
</dbReference>
<evidence type="ECO:0000313" key="2">
    <source>
        <dbReference type="EMBL" id="RKP37240.1"/>
    </source>
</evidence>
<protein>
    <submittedName>
        <fullName evidence="2">Uncharacterized protein</fullName>
    </submittedName>
</protein>
<evidence type="ECO:0000256" key="1">
    <source>
        <dbReference type="SAM" id="MobiDB-lite"/>
    </source>
</evidence>
<name>A0A4P9ZX11_9FUNG</name>
<sequence>MALYIAGCPQPGQLASEKWGNSGPDKGVGEMPSNTVTNDGPDHGTTEMTTAPGSYCIETSINRLPRLMAKNIMKKEEKDEDFVFTFSAIQHAATDKVTTDYIEADLAYVNYDALDPEQRKAAFPFLTDILNESLHPDIYNWRRRTFREESLRALLEQLIKEKEPAKFQTTKLFWAVMVLEFSVTCLVPVAFEIIQTLQILPFHCAKLLGYDNAVAQLEKGSSPSIHSDTSRTRCHYGLGFLNSFVIQKSANGGESPTVAIRVPKESLQLANDTSVLLSKEKTDELIFQVD</sequence>
<dbReference type="AlphaFoldDB" id="A0A4P9ZX11"/>
<organism evidence="2 3">
    <name type="scientific">Dimargaris cristalligena</name>
    <dbReference type="NCBI Taxonomy" id="215637"/>
    <lineage>
        <taxon>Eukaryota</taxon>
        <taxon>Fungi</taxon>
        <taxon>Fungi incertae sedis</taxon>
        <taxon>Zoopagomycota</taxon>
        <taxon>Kickxellomycotina</taxon>
        <taxon>Dimargaritomycetes</taxon>
        <taxon>Dimargaritales</taxon>
        <taxon>Dimargaritaceae</taxon>
        <taxon>Dimargaris</taxon>
    </lineage>
</organism>
<reference evidence="3" key="1">
    <citation type="journal article" date="2018" name="Nat. Microbiol.">
        <title>Leveraging single-cell genomics to expand the fungal tree of life.</title>
        <authorList>
            <person name="Ahrendt S.R."/>
            <person name="Quandt C.A."/>
            <person name="Ciobanu D."/>
            <person name="Clum A."/>
            <person name="Salamov A."/>
            <person name="Andreopoulos B."/>
            <person name="Cheng J.F."/>
            <person name="Woyke T."/>
            <person name="Pelin A."/>
            <person name="Henrissat B."/>
            <person name="Reynolds N.K."/>
            <person name="Benny G.L."/>
            <person name="Smith M.E."/>
            <person name="James T.Y."/>
            <person name="Grigoriev I.V."/>
        </authorList>
    </citation>
    <scope>NUCLEOTIDE SEQUENCE [LARGE SCALE GENOMIC DNA]</scope>
    <source>
        <strain evidence="3">RSA 468</strain>
    </source>
</reference>
<dbReference type="EMBL" id="ML002521">
    <property type="protein sequence ID" value="RKP37240.1"/>
    <property type="molecule type" value="Genomic_DNA"/>
</dbReference>